<comment type="caution">
    <text evidence="1">The sequence shown here is derived from an EMBL/GenBank/DDBJ whole genome shotgun (WGS) entry which is preliminary data.</text>
</comment>
<reference evidence="2" key="1">
    <citation type="journal article" date="2022" name="Mol. Ecol. Resour.">
        <title>The genomes of chicory, endive, great burdock and yacon provide insights into Asteraceae palaeo-polyploidization history and plant inulin production.</title>
        <authorList>
            <person name="Fan W."/>
            <person name="Wang S."/>
            <person name="Wang H."/>
            <person name="Wang A."/>
            <person name="Jiang F."/>
            <person name="Liu H."/>
            <person name="Zhao H."/>
            <person name="Xu D."/>
            <person name="Zhang Y."/>
        </authorList>
    </citation>
    <scope>NUCLEOTIDE SEQUENCE [LARGE SCALE GENOMIC DNA]</scope>
    <source>
        <strain evidence="2">cv. Niubang</strain>
    </source>
</reference>
<protein>
    <submittedName>
        <fullName evidence="1">Uncharacterized protein</fullName>
    </submittedName>
</protein>
<name>A0ACB9B7E5_ARCLA</name>
<dbReference type="EMBL" id="CM042052">
    <property type="protein sequence ID" value="KAI3718409.1"/>
    <property type="molecule type" value="Genomic_DNA"/>
</dbReference>
<organism evidence="1 2">
    <name type="scientific">Arctium lappa</name>
    <name type="common">Greater burdock</name>
    <name type="synonym">Lappa major</name>
    <dbReference type="NCBI Taxonomy" id="4217"/>
    <lineage>
        <taxon>Eukaryota</taxon>
        <taxon>Viridiplantae</taxon>
        <taxon>Streptophyta</taxon>
        <taxon>Embryophyta</taxon>
        <taxon>Tracheophyta</taxon>
        <taxon>Spermatophyta</taxon>
        <taxon>Magnoliopsida</taxon>
        <taxon>eudicotyledons</taxon>
        <taxon>Gunneridae</taxon>
        <taxon>Pentapetalae</taxon>
        <taxon>asterids</taxon>
        <taxon>campanulids</taxon>
        <taxon>Asterales</taxon>
        <taxon>Asteraceae</taxon>
        <taxon>Carduoideae</taxon>
        <taxon>Cardueae</taxon>
        <taxon>Arctiinae</taxon>
        <taxon>Arctium</taxon>
    </lineage>
</organism>
<proteinExistence type="predicted"/>
<gene>
    <name evidence="1" type="ORF">L6452_19279</name>
</gene>
<reference evidence="1 2" key="2">
    <citation type="journal article" date="2022" name="Mol. Ecol. Resour.">
        <title>The genomes of chicory, endive, great burdock and yacon provide insights into Asteraceae paleo-polyploidization history and plant inulin production.</title>
        <authorList>
            <person name="Fan W."/>
            <person name="Wang S."/>
            <person name="Wang H."/>
            <person name="Wang A."/>
            <person name="Jiang F."/>
            <person name="Liu H."/>
            <person name="Zhao H."/>
            <person name="Xu D."/>
            <person name="Zhang Y."/>
        </authorList>
    </citation>
    <scope>NUCLEOTIDE SEQUENCE [LARGE SCALE GENOMIC DNA]</scope>
    <source>
        <strain evidence="2">cv. Niubang</strain>
    </source>
</reference>
<keyword evidence="2" id="KW-1185">Reference proteome</keyword>
<evidence type="ECO:0000313" key="2">
    <source>
        <dbReference type="Proteomes" id="UP001055879"/>
    </source>
</evidence>
<dbReference type="Proteomes" id="UP001055879">
    <property type="component" value="Linkage Group LG06"/>
</dbReference>
<accession>A0ACB9B7E5</accession>
<sequence length="102" mass="12134">MRNKRWKRVEQLLSSTKKHNGFTLLVMVGLKENAKGRQVGFQLLISKHDNMFLQPKSSTSFNCLSIHVTKEKRWITFVINLKLFGFFLLYLFLIFFIQYNSM</sequence>
<evidence type="ECO:0000313" key="1">
    <source>
        <dbReference type="EMBL" id="KAI3718409.1"/>
    </source>
</evidence>